<comment type="similarity">
    <text evidence="2">Belongs to the bacterial solute-binding protein 2 family.</text>
</comment>
<evidence type="ECO:0000256" key="2">
    <source>
        <dbReference type="ARBA" id="ARBA00007639"/>
    </source>
</evidence>
<dbReference type="CDD" id="cd06301">
    <property type="entry name" value="PBP1_rhizopine_binding-like"/>
    <property type="match status" value="1"/>
</dbReference>
<dbReference type="Proteomes" id="UP000277811">
    <property type="component" value="Unassembled WGS sequence"/>
</dbReference>
<dbReference type="GO" id="GO:0030246">
    <property type="term" value="F:carbohydrate binding"/>
    <property type="evidence" value="ECO:0007669"/>
    <property type="project" value="UniProtKB-ARBA"/>
</dbReference>
<dbReference type="PANTHER" id="PTHR46847:SF1">
    <property type="entry name" value="D-ALLOSE-BINDING PERIPLASMIC PROTEIN-RELATED"/>
    <property type="match status" value="1"/>
</dbReference>
<protein>
    <recommendedName>
        <fullName evidence="5">Periplasmic binding protein domain-containing protein</fullName>
    </recommendedName>
</protein>
<dbReference type="EMBL" id="UPPP01000058">
    <property type="protein sequence ID" value="VBB05764.1"/>
    <property type="molecule type" value="Genomic_DNA"/>
</dbReference>
<name>A0A498R2S6_9FIRM</name>
<dbReference type="PROSITE" id="PS51257">
    <property type="entry name" value="PROKAR_LIPOPROTEIN"/>
    <property type="match status" value="1"/>
</dbReference>
<comment type="subcellular location">
    <subcellularLocation>
        <location evidence="1">Cell envelope</location>
    </subcellularLocation>
</comment>
<accession>A0A498R2S6</accession>
<feature type="chain" id="PRO_5019720004" description="Periplasmic binding protein domain-containing protein" evidence="4">
    <location>
        <begin position="27"/>
        <end position="320"/>
    </location>
</feature>
<keyword evidence="7" id="KW-1185">Reference proteome</keyword>
<dbReference type="InterPro" id="IPR028082">
    <property type="entry name" value="Peripla_BP_I"/>
</dbReference>
<dbReference type="Gene3D" id="3.40.50.2300">
    <property type="match status" value="2"/>
</dbReference>
<gene>
    <name evidence="6" type="ORF">LUCI_0975</name>
</gene>
<dbReference type="AlphaFoldDB" id="A0A498R2S6"/>
<dbReference type="RefSeq" id="WP_165865888.1">
    <property type="nucleotide sequence ID" value="NZ_UPPP01000058.1"/>
</dbReference>
<evidence type="ECO:0000256" key="4">
    <source>
        <dbReference type="SAM" id="SignalP"/>
    </source>
</evidence>
<feature type="domain" description="Periplasmic binding protein" evidence="5">
    <location>
        <begin position="37"/>
        <end position="294"/>
    </location>
</feature>
<reference evidence="6 7" key="1">
    <citation type="submission" date="2018-06" db="EMBL/GenBank/DDBJ databases">
        <authorList>
            <person name="Strepis N."/>
        </authorList>
    </citation>
    <scope>NUCLEOTIDE SEQUENCE [LARGE SCALE GENOMIC DNA]</scope>
    <source>
        <strain evidence="6">LUCI</strain>
    </source>
</reference>
<evidence type="ECO:0000259" key="5">
    <source>
        <dbReference type="Pfam" id="PF13407"/>
    </source>
</evidence>
<dbReference type="Pfam" id="PF13407">
    <property type="entry name" value="Peripla_BP_4"/>
    <property type="match status" value="1"/>
</dbReference>
<evidence type="ECO:0000313" key="7">
    <source>
        <dbReference type="Proteomes" id="UP000277811"/>
    </source>
</evidence>
<evidence type="ECO:0000313" key="6">
    <source>
        <dbReference type="EMBL" id="VBB05764.1"/>
    </source>
</evidence>
<feature type="signal peptide" evidence="4">
    <location>
        <begin position="1"/>
        <end position="26"/>
    </location>
</feature>
<proteinExistence type="inferred from homology"/>
<sequence>MKRVLALLFVLVFTVSLISGCGSSNSQTGTEKPKKVIGVLLENFSDQWQTYLKDSMAKTAEKLKGDNIEVVFLDGRRDAANQMSQMEQLISRKVDAIVLMPVDNTAAKPMVKEAIKAKIPLISVNRILPNQELVASYVGSDDVFAGQLEAQEMATELSGKGNIIIIEGGYGSLPQIQRKQGYDNILKKYPDIKVIATQTGEWTREKAMKITEDLIQSGMQFDGILAENDEMALGAIKALQDAGRLGKVIVGGIDATPEALKYVKEGELNFTVYQNATAQGSTAIEVAAKLVAGQTVDKKVIIPFELVTKDKVDDYIAKYK</sequence>
<dbReference type="PANTHER" id="PTHR46847">
    <property type="entry name" value="D-ALLOSE-BINDING PERIPLASMIC PROTEIN-RELATED"/>
    <property type="match status" value="1"/>
</dbReference>
<organism evidence="6 7">
    <name type="scientific">Lucifera butyrica</name>
    <dbReference type="NCBI Taxonomy" id="1351585"/>
    <lineage>
        <taxon>Bacteria</taxon>
        <taxon>Bacillati</taxon>
        <taxon>Bacillota</taxon>
        <taxon>Negativicutes</taxon>
        <taxon>Veillonellales</taxon>
        <taxon>Veillonellaceae</taxon>
        <taxon>Lucifera</taxon>
    </lineage>
</organism>
<keyword evidence="3 4" id="KW-0732">Signal</keyword>
<dbReference type="SUPFAM" id="SSF53822">
    <property type="entry name" value="Periplasmic binding protein-like I"/>
    <property type="match status" value="1"/>
</dbReference>
<dbReference type="InterPro" id="IPR025997">
    <property type="entry name" value="SBP_2_dom"/>
</dbReference>
<evidence type="ECO:0000256" key="1">
    <source>
        <dbReference type="ARBA" id="ARBA00004196"/>
    </source>
</evidence>
<dbReference type="GO" id="GO:0030313">
    <property type="term" value="C:cell envelope"/>
    <property type="evidence" value="ECO:0007669"/>
    <property type="project" value="UniProtKB-SubCell"/>
</dbReference>
<evidence type="ECO:0000256" key="3">
    <source>
        <dbReference type="ARBA" id="ARBA00022729"/>
    </source>
</evidence>